<keyword evidence="3" id="KW-0238">DNA-binding</keyword>
<reference evidence="3 4" key="1">
    <citation type="submission" date="2018-05" db="EMBL/GenBank/DDBJ databases">
        <title>Streptomyces venezuelae.</title>
        <authorList>
            <person name="Kim W."/>
            <person name="Lee N."/>
            <person name="Cho B.-K."/>
        </authorList>
    </citation>
    <scope>NUCLEOTIDE SEQUENCE [LARGE SCALE GENOMIC DNA]</scope>
    <source>
        <strain evidence="3 4">ATCC 15068</strain>
    </source>
</reference>
<dbReference type="Gene3D" id="1.10.10.10">
    <property type="entry name" value="Winged helix-like DNA-binding domain superfamily/Winged helix DNA-binding domain"/>
    <property type="match status" value="1"/>
</dbReference>
<sequence length="88" mass="9824">MEATAHPTLHSQGDPATSRPPLLASAWYSTKDLATRLRVDTSTLRRWRTAQPPQGPPFVSISERVVMYSAADIEEWLHSRRIAPSRAA</sequence>
<dbReference type="OrthoDB" id="3297680at2"/>
<evidence type="ECO:0000256" key="1">
    <source>
        <dbReference type="SAM" id="MobiDB-lite"/>
    </source>
</evidence>
<accession>A0A5P2AKZ3</accession>
<dbReference type="GO" id="GO:0003677">
    <property type="term" value="F:DNA binding"/>
    <property type="evidence" value="ECO:0007669"/>
    <property type="project" value="UniProtKB-KW"/>
</dbReference>
<dbReference type="InterPro" id="IPR036388">
    <property type="entry name" value="WH-like_DNA-bd_sf"/>
</dbReference>
<protein>
    <submittedName>
        <fullName evidence="3">DNA-binding protein</fullName>
    </submittedName>
</protein>
<feature type="region of interest" description="Disordered" evidence="1">
    <location>
        <begin position="1"/>
        <end position="22"/>
    </location>
</feature>
<dbReference type="InterPro" id="IPR009061">
    <property type="entry name" value="DNA-bd_dom_put_sf"/>
</dbReference>
<organism evidence="3 4">
    <name type="scientific">Streptomyces venezuelae</name>
    <dbReference type="NCBI Taxonomy" id="54571"/>
    <lineage>
        <taxon>Bacteria</taxon>
        <taxon>Bacillati</taxon>
        <taxon>Actinomycetota</taxon>
        <taxon>Actinomycetes</taxon>
        <taxon>Kitasatosporales</taxon>
        <taxon>Streptomycetaceae</taxon>
        <taxon>Streptomyces</taxon>
    </lineage>
</organism>
<feature type="domain" description="Helix-turn-helix" evidence="2">
    <location>
        <begin position="27"/>
        <end position="81"/>
    </location>
</feature>
<evidence type="ECO:0000259" key="2">
    <source>
        <dbReference type="Pfam" id="PF12728"/>
    </source>
</evidence>
<gene>
    <name evidence="3" type="ORF">DEJ46_06485</name>
</gene>
<evidence type="ECO:0000313" key="3">
    <source>
        <dbReference type="EMBL" id="QES18775.1"/>
    </source>
</evidence>
<dbReference type="InterPro" id="IPR041657">
    <property type="entry name" value="HTH_17"/>
</dbReference>
<dbReference type="AlphaFoldDB" id="A0A5P2AKZ3"/>
<proteinExistence type="predicted"/>
<evidence type="ECO:0000313" key="4">
    <source>
        <dbReference type="Proteomes" id="UP000324106"/>
    </source>
</evidence>
<dbReference type="Proteomes" id="UP000324106">
    <property type="component" value="Chromosome"/>
</dbReference>
<dbReference type="Pfam" id="PF12728">
    <property type="entry name" value="HTH_17"/>
    <property type="match status" value="1"/>
</dbReference>
<dbReference type="EMBL" id="CP029194">
    <property type="protein sequence ID" value="QES18775.1"/>
    <property type="molecule type" value="Genomic_DNA"/>
</dbReference>
<dbReference type="SUPFAM" id="SSF46955">
    <property type="entry name" value="Putative DNA-binding domain"/>
    <property type="match status" value="1"/>
</dbReference>
<name>A0A5P2AKZ3_STRVZ</name>